<evidence type="ECO:0000313" key="3">
    <source>
        <dbReference type="RefSeq" id="XP_006823476.1"/>
    </source>
</evidence>
<keyword evidence="2" id="KW-1185">Reference proteome</keyword>
<evidence type="ECO:0000256" key="1">
    <source>
        <dbReference type="SAM" id="MobiDB-lite"/>
    </source>
</evidence>
<feature type="region of interest" description="Disordered" evidence="1">
    <location>
        <begin position="18"/>
        <end position="79"/>
    </location>
</feature>
<feature type="non-terminal residue" evidence="3">
    <location>
        <position position="214"/>
    </location>
</feature>
<evidence type="ECO:0000313" key="2">
    <source>
        <dbReference type="Proteomes" id="UP000694865"/>
    </source>
</evidence>
<dbReference type="GeneID" id="102805448"/>
<reference evidence="3" key="1">
    <citation type="submission" date="2025-08" db="UniProtKB">
        <authorList>
            <consortium name="RefSeq"/>
        </authorList>
    </citation>
    <scope>IDENTIFICATION</scope>
    <source>
        <tissue evidence="3">Testes</tissue>
    </source>
</reference>
<feature type="compositionally biased region" description="Polar residues" evidence="1">
    <location>
        <begin position="20"/>
        <end position="79"/>
    </location>
</feature>
<proteinExistence type="predicted"/>
<name>A0ABM0MTY5_SACKO</name>
<gene>
    <name evidence="3" type="primary">LOC102805448</name>
</gene>
<accession>A0ABM0MTY5</accession>
<sequence length="214" mass="24927">MNSRRRLNANEAFNNIMEENASSSFAESDFNNAQTTQPPRWSTPRQPPSSSTLFDLNAQTTQPPRWSTPRQPLQQQNSNTVGYAQDSQTADFQVIYENFNSLQETCSNMSSQQEDLKDCILSRLKNLEKKVEDSILQQRQQRQQQCQTQSTKKQKIRTPSELSMRIKQLCAHNQSLAFDAIAGWNAEHNRQIREKIMDQLRLKFDDKYSENEYQ</sequence>
<organism evidence="2 3">
    <name type="scientific">Saccoglossus kowalevskii</name>
    <name type="common">Acorn worm</name>
    <dbReference type="NCBI Taxonomy" id="10224"/>
    <lineage>
        <taxon>Eukaryota</taxon>
        <taxon>Metazoa</taxon>
        <taxon>Hemichordata</taxon>
        <taxon>Enteropneusta</taxon>
        <taxon>Harrimaniidae</taxon>
        <taxon>Saccoglossus</taxon>
    </lineage>
</organism>
<dbReference type="Proteomes" id="UP000694865">
    <property type="component" value="Unplaced"/>
</dbReference>
<protein>
    <submittedName>
        <fullName evidence="3">Uncharacterized protein LOC102805448</fullName>
    </submittedName>
</protein>
<dbReference type="RefSeq" id="XP_006823476.1">
    <property type="nucleotide sequence ID" value="XM_006823413.1"/>
</dbReference>